<name>A0A5N5Q768_9AGAM</name>
<reference evidence="2 3" key="1">
    <citation type="journal article" date="2019" name="Fungal Biol. Biotechnol.">
        <title>Draft genome sequence of fastidious pathogen Ceratobasidium theobromae, which causes vascular-streak dieback in Theobroma cacao.</title>
        <authorList>
            <person name="Ali S.S."/>
            <person name="Asman A."/>
            <person name="Shao J."/>
            <person name="Firmansyah A.P."/>
            <person name="Susilo A.W."/>
            <person name="Rosmana A."/>
            <person name="McMahon P."/>
            <person name="Junaid M."/>
            <person name="Guest D."/>
            <person name="Kheng T.Y."/>
            <person name="Meinhardt L.W."/>
            <person name="Bailey B.A."/>
        </authorList>
    </citation>
    <scope>NUCLEOTIDE SEQUENCE [LARGE SCALE GENOMIC DNA]</scope>
    <source>
        <strain evidence="2 3">CT2</strain>
    </source>
</reference>
<evidence type="ECO:0000313" key="3">
    <source>
        <dbReference type="Proteomes" id="UP000383932"/>
    </source>
</evidence>
<evidence type="ECO:0000313" key="2">
    <source>
        <dbReference type="EMBL" id="KAB5587630.1"/>
    </source>
</evidence>
<gene>
    <name evidence="2" type="ORF">CTheo_8932</name>
</gene>
<sequence>MHSLYGPSLLGQLPAPQESNQLPPLNPIPEGCLHSTEPTPQLGALLTTESKAAQIAKAMYECTLGAAFEDLGKGFVFLMSYLEKEAITKLLPDTFSCFQKELHWHVKPVEGCPIALLPHKNDIWMEIFAAAHSFTSKLSHYLGLLSMPFASGSMPATPILPSPPHIPSSFPPNAFSTDRLVSSADTIQAVVFAVQGRFITDSNALDIAHNLACAKFAMHIPVEVCGSTAPPGAFATPCEDLSV</sequence>
<dbReference type="Proteomes" id="UP000383932">
    <property type="component" value="Unassembled WGS sequence"/>
</dbReference>
<feature type="region of interest" description="Disordered" evidence="1">
    <location>
        <begin position="11"/>
        <end position="33"/>
    </location>
</feature>
<dbReference type="EMBL" id="SSOP01000916">
    <property type="protein sequence ID" value="KAB5587630.1"/>
    <property type="molecule type" value="Genomic_DNA"/>
</dbReference>
<organism evidence="2 3">
    <name type="scientific">Ceratobasidium theobromae</name>
    <dbReference type="NCBI Taxonomy" id="1582974"/>
    <lineage>
        <taxon>Eukaryota</taxon>
        <taxon>Fungi</taxon>
        <taxon>Dikarya</taxon>
        <taxon>Basidiomycota</taxon>
        <taxon>Agaricomycotina</taxon>
        <taxon>Agaricomycetes</taxon>
        <taxon>Cantharellales</taxon>
        <taxon>Ceratobasidiaceae</taxon>
        <taxon>Ceratobasidium</taxon>
    </lineage>
</organism>
<proteinExistence type="predicted"/>
<accession>A0A5N5Q768</accession>
<comment type="caution">
    <text evidence="2">The sequence shown here is derived from an EMBL/GenBank/DDBJ whole genome shotgun (WGS) entry which is preliminary data.</text>
</comment>
<keyword evidence="3" id="KW-1185">Reference proteome</keyword>
<evidence type="ECO:0000256" key="1">
    <source>
        <dbReference type="SAM" id="MobiDB-lite"/>
    </source>
</evidence>
<dbReference type="AlphaFoldDB" id="A0A5N5Q768"/>
<protein>
    <submittedName>
        <fullName evidence="2">Uncharacterized protein</fullName>
    </submittedName>
</protein>